<dbReference type="eggNOG" id="COG0370">
    <property type="taxonomic scope" value="Bacteria"/>
</dbReference>
<dbReference type="InterPro" id="IPR041069">
    <property type="entry name" value="FeoB_Cyto"/>
</dbReference>
<dbReference type="Gene3D" id="3.40.50.300">
    <property type="entry name" value="P-loop containing nucleotide triphosphate hydrolases"/>
    <property type="match status" value="1"/>
</dbReference>
<dbReference type="InterPro" id="IPR027417">
    <property type="entry name" value="P-loop_NTPase"/>
</dbReference>
<evidence type="ECO:0000313" key="2">
    <source>
        <dbReference type="EMBL" id="ABI68841.1"/>
    </source>
</evidence>
<dbReference type="OrthoDB" id="9809127at2"/>
<accession>Q0AWR3</accession>
<dbReference type="InterPro" id="IPR050860">
    <property type="entry name" value="FeoB_GTPase"/>
</dbReference>
<sequence length="259" mass="28988">MAINTTPLSESSKNNPDKQNNFVIALAGNPNVGKSTVFNRLTGLKQHTGNWPGKTVIKAEGTFSHRNRHYTLVDLPGTYSLHASSSDEEVARNFICFSRPDITLVVCDATCLERNLNLVLQILEITDRVLVCVNLLDEAERKGIQVDIAMLARQLGIPVVGTAARSGRGLESLKNVLDDMLAGKIAIQPRQLVYDPELEASINRIEKRLAPYLPAWINSRWVTLRVLERDFSILEHISNHKNNDFPRQVLKEEVALCLR</sequence>
<dbReference type="EMBL" id="CP000448">
    <property type="protein sequence ID" value="ABI68841.1"/>
    <property type="molecule type" value="Genomic_DNA"/>
</dbReference>
<feature type="domain" description="FeoB-type G" evidence="1">
    <location>
        <begin position="21"/>
        <end position="183"/>
    </location>
</feature>
<protein>
    <submittedName>
        <fullName evidence="2">GTP-binding protein, HSR1-related</fullName>
    </submittedName>
</protein>
<reference evidence="3" key="1">
    <citation type="journal article" date="2010" name="Environ. Microbiol.">
        <title>The genome of Syntrophomonas wolfei: new insights into syntrophic metabolism and biohydrogen production.</title>
        <authorList>
            <person name="Sieber J.R."/>
            <person name="Sims D.R."/>
            <person name="Han C."/>
            <person name="Kim E."/>
            <person name="Lykidis A."/>
            <person name="Lapidus A.L."/>
            <person name="McDonnald E."/>
            <person name="Rohlin L."/>
            <person name="Culley D.E."/>
            <person name="Gunsalus R."/>
            <person name="McInerney M.J."/>
        </authorList>
    </citation>
    <scope>NUCLEOTIDE SEQUENCE [LARGE SCALE GENOMIC DNA]</scope>
    <source>
        <strain evidence="3">DSM 2245B / Goettingen</strain>
    </source>
</reference>
<dbReference type="InterPro" id="IPR030389">
    <property type="entry name" value="G_FEOB_dom"/>
</dbReference>
<dbReference type="Pfam" id="PF02421">
    <property type="entry name" value="FeoB_N"/>
    <property type="match status" value="1"/>
</dbReference>
<dbReference type="AlphaFoldDB" id="Q0AWR3"/>
<dbReference type="GO" id="GO:0005886">
    <property type="term" value="C:plasma membrane"/>
    <property type="evidence" value="ECO:0007669"/>
    <property type="project" value="TreeGrafter"/>
</dbReference>
<keyword evidence="3" id="KW-1185">Reference proteome</keyword>
<dbReference type="Proteomes" id="UP000001968">
    <property type="component" value="Chromosome"/>
</dbReference>
<evidence type="ECO:0000313" key="3">
    <source>
        <dbReference type="Proteomes" id="UP000001968"/>
    </source>
</evidence>
<dbReference type="STRING" id="335541.Swol_1538"/>
<dbReference type="CDD" id="cd01879">
    <property type="entry name" value="FeoB"/>
    <property type="match status" value="1"/>
</dbReference>
<dbReference type="HOGENOM" id="CLU_013350_0_1_9"/>
<proteinExistence type="predicted"/>
<dbReference type="GO" id="GO:0005525">
    <property type="term" value="F:GTP binding"/>
    <property type="evidence" value="ECO:0007669"/>
    <property type="project" value="InterPro"/>
</dbReference>
<dbReference type="GO" id="GO:0015093">
    <property type="term" value="F:ferrous iron transmembrane transporter activity"/>
    <property type="evidence" value="ECO:0007669"/>
    <property type="project" value="TreeGrafter"/>
</dbReference>
<dbReference type="PANTHER" id="PTHR43185:SF1">
    <property type="entry name" value="FE(2+) TRANSPORTER FEOB"/>
    <property type="match status" value="1"/>
</dbReference>
<dbReference type="Gene3D" id="1.10.287.1770">
    <property type="match status" value="1"/>
</dbReference>
<dbReference type="InterPro" id="IPR006073">
    <property type="entry name" value="GTP-bd"/>
</dbReference>
<dbReference type="SUPFAM" id="SSF52540">
    <property type="entry name" value="P-loop containing nucleoside triphosphate hydrolases"/>
    <property type="match status" value="1"/>
</dbReference>
<dbReference type="RefSeq" id="WP_011640940.1">
    <property type="nucleotide sequence ID" value="NC_008346.1"/>
</dbReference>
<dbReference type="SMR" id="Q0AWR3"/>
<organism evidence="2 3">
    <name type="scientific">Syntrophomonas wolfei subsp. wolfei (strain DSM 2245B / Goettingen)</name>
    <dbReference type="NCBI Taxonomy" id="335541"/>
    <lineage>
        <taxon>Bacteria</taxon>
        <taxon>Bacillati</taxon>
        <taxon>Bacillota</taxon>
        <taxon>Clostridia</taxon>
        <taxon>Eubacteriales</taxon>
        <taxon>Syntrophomonadaceae</taxon>
        <taxon>Syntrophomonas</taxon>
    </lineage>
</organism>
<gene>
    <name evidence="2" type="ordered locus">Swol_1538</name>
</gene>
<dbReference type="Pfam" id="PF17910">
    <property type="entry name" value="FeoB_Cyto"/>
    <property type="match status" value="1"/>
</dbReference>
<dbReference type="PROSITE" id="PS51711">
    <property type="entry name" value="G_FEOB"/>
    <property type="match status" value="1"/>
</dbReference>
<dbReference type="PANTHER" id="PTHR43185">
    <property type="entry name" value="FERROUS IRON TRANSPORT PROTEIN B"/>
    <property type="match status" value="1"/>
</dbReference>
<dbReference type="KEGG" id="swo:Swol_1538"/>
<evidence type="ECO:0000259" key="1">
    <source>
        <dbReference type="PROSITE" id="PS51711"/>
    </source>
</evidence>
<dbReference type="PRINTS" id="PR00326">
    <property type="entry name" value="GTP1OBG"/>
</dbReference>
<name>Q0AWR3_SYNWW</name>
<dbReference type="DNASU" id="4282796"/>